<keyword evidence="1" id="KW-0812">Transmembrane</keyword>
<organism evidence="3 4">
    <name type="scientific">Paeniglutamicibacter psychrophenolicus</name>
    <dbReference type="NCBI Taxonomy" id="257454"/>
    <lineage>
        <taxon>Bacteria</taxon>
        <taxon>Bacillati</taxon>
        <taxon>Actinomycetota</taxon>
        <taxon>Actinomycetes</taxon>
        <taxon>Micrococcales</taxon>
        <taxon>Micrococcaceae</taxon>
        <taxon>Paeniglutamicibacter</taxon>
    </lineage>
</organism>
<dbReference type="InterPro" id="IPR025196">
    <property type="entry name" value="DUF4126"/>
</dbReference>
<keyword evidence="1" id="KW-0472">Membrane</keyword>
<evidence type="ECO:0000313" key="3">
    <source>
        <dbReference type="EMBL" id="MBP2372197.1"/>
    </source>
</evidence>
<protein>
    <recommendedName>
        <fullName evidence="2">DUF4126 domain-containing protein</fullName>
    </recommendedName>
</protein>
<feature type="transmembrane region" description="Helical" evidence="1">
    <location>
        <begin position="156"/>
        <end position="182"/>
    </location>
</feature>
<name>A0ABS4W7N4_9MICC</name>
<keyword evidence="1" id="KW-1133">Transmembrane helix</keyword>
<accession>A0ABS4W7N4</accession>
<reference evidence="3 4" key="1">
    <citation type="submission" date="2021-03" db="EMBL/GenBank/DDBJ databases">
        <title>Sequencing the genomes of 1000 actinobacteria strains.</title>
        <authorList>
            <person name="Klenk H.-P."/>
        </authorList>
    </citation>
    <scope>NUCLEOTIDE SEQUENCE [LARGE SCALE GENOMIC DNA]</scope>
    <source>
        <strain evidence="3 4">DSM 15454</strain>
    </source>
</reference>
<feature type="transmembrane region" description="Helical" evidence="1">
    <location>
        <begin position="106"/>
        <end position="127"/>
    </location>
</feature>
<dbReference type="Pfam" id="PF13548">
    <property type="entry name" value="DUF4126"/>
    <property type="match status" value="1"/>
</dbReference>
<sequence>MELLTAAGLSSAAGLNAYIPLLVLGLLNRFTSWVALPEGWGWLSNGWALGILAVLLLIEVVADKIPVIDSVNDALQTVVRPASGGLVFASGVGAQTVAVADPGNTFGTAAWVPLLIGAGIALVFHLLKSGARPLLNLGTAGVAAPVVSTAEDGTALGLSLLAVAAPVLVLLAAAALAVLLVVGVRRLRPRRSGTAT</sequence>
<dbReference type="Proteomes" id="UP000766570">
    <property type="component" value="Unassembled WGS sequence"/>
</dbReference>
<evidence type="ECO:0000313" key="4">
    <source>
        <dbReference type="Proteomes" id="UP000766570"/>
    </source>
</evidence>
<feature type="transmembrane region" description="Helical" evidence="1">
    <location>
        <begin position="41"/>
        <end position="62"/>
    </location>
</feature>
<feature type="transmembrane region" description="Helical" evidence="1">
    <location>
        <begin position="134"/>
        <end position="150"/>
    </location>
</feature>
<feature type="domain" description="DUF4126" evidence="2">
    <location>
        <begin position="3"/>
        <end position="185"/>
    </location>
</feature>
<comment type="caution">
    <text evidence="3">The sequence shown here is derived from an EMBL/GenBank/DDBJ whole genome shotgun (WGS) entry which is preliminary data.</text>
</comment>
<dbReference type="RefSeq" id="WP_209905545.1">
    <property type="nucleotide sequence ID" value="NZ_BAAAMI010000009.1"/>
</dbReference>
<keyword evidence="4" id="KW-1185">Reference proteome</keyword>
<evidence type="ECO:0000259" key="2">
    <source>
        <dbReference type="Pfam" id="PF13548"/>
    </source>
</evidence>
<dbReference type="EMBL" id="JAGIOE010000001">
    <property type="protein sequence ID" value="MBP2372197.1"/>
    <property type="molecule type" value="Genomic_DNA"/>
</dbReference>
<gene>
    <name evidence="3" type="ORF">JOF46_000109</name>
</gene>
<proteinExistence type="predicted"/>
<evidence type="ECO:0000256" key="1">
    <source>
        <dbReference type="SAM" id="Phobius"/>
    </source>
</evidence>